<evidence type="ECO:0000313" key="2">
    <source>
        <dbReference type="Proteomes" id="UP000248882"/>
    </source>
</evidence>
<organism evidence="1 2">
    <name type="scientific">Algoriphagus chordae</name>
    <dbReference type="NCBI Taxonomy" id="237019"/>
    <lineage>
        <taxon>Bacteria</taxon>
        <taxon>Pseudomonadati</taxon>
        <taxon>Bacteroidota</taxon>
        <taxon>Cytophagia</taxon>
        <taxon>Cytophagales</taxon>
        <taxon>Cyclobacteriaceae</taxon>
        <taxon>Algoriphagus</taxon>
    </lineage>
</organism>
<protein>
    <submittedName>
        <fullName evidence="1">Uncharacterized protein</fullName>
    </submittedName>
</protein>
<accession>A0A2W7QRU7</accession>
<evidence type="ECO:0000313" key="1">
    <source>
        <dbReference type="EMBL" id="PZX51328.1"/>
    </source>
</evidence>
<gene>
    <name evidence="1" type="ORF">LV85_02272</name>
</gene>
<name>A0A2W7QRU7_9BACT</name>
<comment type="caution">
    <text evidence="1">The sequence shown here is derived from an EMBL/GenBank/DDBJ whole genome shotgun (WGS) entry which is preliminary data.</text>
</comment>
<keyword evidence="2" id="KW-1185">Reference proteome</keyword>
<dbReference type="EMBL" id="QKZT01000009">
    <property type="protein sequence ID" value="PZX51328.1"/>
    <property type="molecule type" value="Genomic_DNA"/>
</dbReference>
<proteinExistence type="predicted"/>
<sequence length="92" mass="10534">MEYNPAQHPFLHAIACFLRYESEGFAESMEGSEHNNSDFKRLTIAIEYILNDVGQNSPLYLKLTTFNLLVDTPFSLTLQALHWIHQGCSKCL</sequence>
<reference evidence="1 2" key="1">
    <citation type="submission" date="2018-06" db="EMBL/GenBank/DDBJ databases">
        <title>Genomic Encyclopedia of Archaeal and Bacterial Type Strains, Phase II (KMG-II): from individual species to whole genera.</title>
        <authorList>
            <person name="Goeker M."/>
        </authorList>
    </citation>
    <scope>NUCLEOTIDE SEQUENCE [LARGE SCALE GENOMIC DNA]</scope>
    <source>
        <strain evidence="1 2">DSM 19830</strain>
    </source>
</reference>
<dbReference type="Proteomes" id="UP000248882">
    <property type="component" value="Unassembled WGS sequence"/>
</dbReference>
<dbReference type="AlphaFoldDB" id="A0A2W7QRU7"/>